<dbReference type="InterPro" id="IPR019615">
    <property type="entry name" value="DUF2487"/>
</dbReference>
<keyword evidence="2" id="KW-1185">Reference proteome</keyword>
<comment type="caution">
    <text evidence="1">The sequence shown here is derived from an EMBL/GenBank/DDBJ whole genome shotgun (WGS) entry which is preliminary data.</text>
</comment>
<proteinExistence type="predicted"/>
<dbReference type="AlphaFoldDB" id="A0A9X3TM24"/>
<sequence>MQWNVQELENWEELRTYVDTALLPLYLYRPEKPVNEHVQRMSYLVQVAASIEQRLKGRVLMFPICYQIGDEPLAQRLPAGFAHYVLLQFSGERLDARVDEGRLLRLTVGDEDLDSALRFEVTVDVLSREIIRLWQHGDRQ</sequence>
<dbReference type="EMBL" id="JAPYYP010000001">
    <property type="protein sequence ID" value="MDA5106843.1"/>
    <property type="molecule type" value="Genomic_DNA"/>
</dbReference>
<reference evidence="1" key="1">
    <citation type="submission" date="2022-12" db="EMBL/GenBank/DDBJ databases">
        <title>Draft genome sequence of the thermophilic strain Brevibacillus thermoruber HT42, isolated from Los Humeros, Puebla, Mexico, with biotechnological potential.</title>
        <authorList>
            <person name="Lara Sanchez J."/>
            <person name="Solis Palacios R."/>
            <person name="Bustos Baena A.S."/>
            <person name="Ruz Baez A.E."/>
            <person name="Espinosa Luna G."/>
            <person name="Oliart Ros R.M."/>
        </authorList>
    </citation>
    <scope>NUCLEOTIDE SEQUENCE</scope>
    <source>
        <strain evidence="1">HT42</strain>
    </source>
</reference>
<dbReference type="Proteomes" id="UP001151071">
    <property type="component" value="Unassembled WGS sequence"/>
</dbReference>
<dbReference type="Pfam" id="PF10673">
    <property type="entry name" value="DUF2487"/>
    <property type="match status" value="1"/>
</dbReference>
<evidence type="ECO:0000313" key="2">
    <source>
        <dbReference type="Proteomes" id="UP001151071"/>
    </source>
</evidence>
<organism evidence="1 2">
    <name type="scientific">Brevibacillus thermoruber</name>
    <dbReference type="NCBI Taxonomy" id="33942"/>
    <lineage>
        <taxon>Bacteria</taxon>
        <taxon>Bacillati</taxon>
        <taxon>Bacillota</taxon>
        <taxon>Bacilli</taxon>
        <taxon>Bacillales</taxon>
        <taxon>Paenibacillaceae</taxon>
        <taxon>Brevibacillus</taxon>
    </lineage>
</organism>
<accession>A0A9X3TM24</accession>
<name>A0A9X3TM24_9BACL</name>
<dbReference type="RefSeq" id="WP_029099626.1">
    <property type="nucleotide sequence ID" value="NZ_JAPYYP010000001.1"/>
</dbReference>
<evidence type="ECO:0000313" key="1">
    <source>
        <dbReference type="EMBL" id="MDA5106843.1"/>
    </source>
</evidence>
<gene>
    <name evidence="1" type="ORF">O3V59_00565</name>
</gene>
<protein>
    <submittedName>
        <fullName evidence="1">DUF2487 family protein</fullName>
    </submittedName>
</protein>